<reference evidence="1 2" key="1">
    <citation type="journal article" date="2013" name="BMC Genomics">
        <title>Genome sequencing and comparative genomics of honey bee microsporidia, Nosema apis reveal novel insights into host-parasite interactions.</title>
        <authorList>
            <person name="Chen Yp."/>
            <person name="Pettis J.S."/>
            <person name="Zhao Y."/>
            <person name="Liu X."/>
            <person name="Tallon L.J."/>
            <person name="Sadzewicz L.D."/>
            <person name="Li R."/>
            <person name="Zheng H."/>
            <person name="Huang S."/>
            <person name="Zhang X."/>
            <person name="Hamilton M.C."/>
            <person name="Pernal S.F."/>
            <person name="Melathopoulos A.P."/>
            <person name="Yan X."/>
            <person name="Evans J.D."/>
        </authorList>
    </citation>
    <scope>NUCLEOTIDE SEQUENCE [LARGE SCALE GENOMIC DNA]</scope>
    <source>
        <strain evidence="1 2">BRL 01</strain>
    </source>
</reference>
<keyword evidence="2" id="KW-1185">Reference proteome</keyword>
<dbReference type="OrthoDB" id="567237at2759"/>
<dbReference type="AlphaFoldDB" id="T0MBB9"/>
<gene>
    <name evidence="1" type="ORF">NAPIS_ORF01944</name>
</gene>
<accession>T0MBB9</accession>
<organism evidence="1 2">
    <name type="scientific">Vairimorpha apis BRL 01</name>
    <dbReference type="NCBI Taxonomy" id="1037528"/>
    <lineage>
        <taxon>Eukaryota</taxon>
        <taxon>Fungi</taxon>
        <taxon>Fungi incertae sedis</taxon>
        <taxon>Microsporidia</taxon>
        <taxon>Nosematidae</taxon>
        <taxon>Vairimorpha</taxon>
    </lineage>
</organism>
<dbReference type="Proteomes" id="UP000053780">
    <property type="component" value="Unassembled WGS sequence"/>
</dbReference>
<name>T0MBB9_9MICR</name>
<sequence>MESSDNFQNYHWNECNISAWIKEKTEEELKKRKYEIISTDFYVKLCSRMNKLGLVYSISIDATKNEETSVLENFNSTSSENEGLKKFPWFVDFFKELEAQAIIKFSKNVLDLGKKNERSFAGVQNIEANEVKTGNFKYISLINCSFDEFFEFLTNQSYVVNWAHCVTFDDQGYTSEQFTLKNITKVENGLELKFKLNTWENFTNVTIKFQNIRENTKLDIFQKNVPFKDLDLMKVIWKNGIISAICMNFGFVERSFMDE</sequence>
<evidence type="ECO:0000313" key="1">
    <source>
        <dbReference type="EMBL" id="EQB60491.1"/>
    </source>
</evidence>
<dbReference type="VEuPathDB" id="MicrosporidiaDB:NAPIS_ORF01944"/>
<dbReference type="EMBL" id="KE647281">
    <property type="protein sequence ID" value="EQB60491.1"/>
    <property type="molecule type" value="Genomic_DNA"/>
</dbReference>
<proteinExistence type="predicted"/>
<protein>
    <submittedName>
        <fullName evidence="1">Hsp90 atpase activator</fullName>
    </submittedName>
</protein>
<dbReference type="HOGENOM" id="CLU_1086229_0_0_1"/>
<evidence type="ECO:0000313" key="2">
    <source>
        <dbReference type="Proteomes" id="UP000053780"/>
    </source>
</evidence>